<dbReference type="Gene3D" id="4.10.860.10">
    <property type="entry name" value="UVR domain"/>
    <property type="match status" value="1"/>
</dbReference>
<feature type="coiled-coil region" evidence="7">
    <location>
        <begin position="590"/>
        <end position="683"/>
    </location>
</feature>
<keyword evidence="4" id="KW-0694">RNA-binding</keyword>
<dbReference type="InterPro" id="IPR027512">
    <property type="entry name" value="EIF3A"/>
</dbReference>
<keyword evidence="6 7" id="KW-0175">Coiled coil</keyword>
<feature type="domain" description="PCI" evidence="9">
    <location>
        <begin position="334"/>
        <end position="529"/>
    </location>
</feature>
<dbReference type="KEGG" id="bbrx:BRETT_004394"/>
<accession>A0A871QZS7</accession>
<organism evidence="10 11">
    <name type="scientific">Dekkera bruxellensis</name>
    <name type="common">Brettanomyces custersii</name>
    <dbReference type="NCBI Taxonomy" id="5007"/>
    <lineage>
        <taxon>Eukaryota</taxon>
        <taxon>Fungi</taxon>
        <taxon>Dikarya</taxon>
        <taxon>Ascomycota</taxon>
        <taxon>Saccharomycotina</taxon>
        <taxon>Pichiomycetes</taxon>
        <taxon>Pichiales</taxon>
        <taxon>Pichiaceae</taxon>
        <taxon>Brettanomyces</taxon>
    </lineage>
</organism>
<proteinExistence type="predicted"/>
<dbReference type="GO" id="GO:0001732">
    <property type="term" value="P:formation of cytoplasmic translation initiation complex"/>
    <property type="evidence" value="ECO:0007669"/>
    <property type="project" value="TreeGrafter"/>
</dbReference>
<evidence type="ECO:0000259" key="9">
    <source>
        <dbReference type="PROSITE" id="PS50250"/>
    </source>
</evidence>
<reference evidence="10" key="1">
    <citation type="submission" date="2020-10" db="EMBL/GenBank/DDBJ databases">
        <authorList>
            <person name="Palmer J.M."/>
        </authorList>
    </citation>
    <scope>NUCLEOTIDE SEQUENCE</scope>
    <source>
        <strain evidence="10">UCD 2041</strain>
    </source>
</reference>
<dbReference type="PANTHER" id="PTHR14005">
    <property type="entry name" value="EUKARYOTIC TRANSLATION INITIATION FACTOR 3, THETA SUBUNIT"/>
    <property type="match status" value="1"/>
</dbReference>
<keyword evidence="5" id="KW-0648">Protein biosynthesis</keyword>
<dbReference type="FunFam" id="4.10.860.10:FF:000001">
    <property type="entry name" value="Eukaryotic translation initiation factor 3 subunit A"/>
    <property type="match status" value="1"/>
</dbReference>
<dbReference type="Proteomes" id="UP000663131">
    <property type="component" value="Chromosome 5"/>
</dbReference>
<evidence type="ECO:0000256" key="4">
    <source>
        <dbReference type="ARBA" id="ARBA00022884"/>
    </source>
</evidence>
<dbReference type="OrthoDB" id="18884at2759"/>
<gene>
    <name evidence="10" type="ORF">BRETT_004394</name>
</gene>
<evidence type="ECO:0000256" key="2">
    <source>
        <dbReference type="ARBA" id="ARBA00022490"/>
    </source>
</evidence>
<evidence type="ECO:0000256" key="5">
    <source>
        <dbReference type="ARBA" id="ARBA00022917"/>
    </source>
</evidence>
<feature type="coiled-coil region" evidence="7">
    <location>
        <begin position="712"/>
        <end position="783"/>
    </location>
</feature>
<dbReference type="GO" id="GO:0003743">
    <property type="term" value="F:translation initiation factor activity"/>
    <property type="evidence" value="ECO:0007669"/>
    <property type="project" value="UniProtKB-KW"/>
</dbReference>
<evidence type="ECO:0000313" key="11">
    <source>
        <dbReference type="Proteomes" id="UP000663131"/>
    </source>
</evidence>
<evidence type="ECO:0000256" key="8">
    <source>
        <dbReference type="SAM" id="MobiDB-lite"/>
    </source>
</evidence>
<dbReference type="Gene3D" id="1.25.40.860">
    <property type="match status" value="1"/>
</dbReference>
<protein>
    <recommendedName>
        <fullName evidence="9">PCI domain-containing protein</fullName>
    </recommendedName>
</protein>
<dbReference type="GO" id="GO:0071540">
    <property type="term" value="C:eukaryotic translation initiation factor 3 complex, eIF3e"/>
    <property type="evidence" value="ECO:0007669"/>
    <property type="project" value="TreeGrafter"/>
</dbReference>
<dbReference type="EMBL" id="CP063133">
    <property type="protein sequence ID" value="QOU19173.1"/>
    <property type="molecule type" value="Genomic_DNA"/>
</dbReference>
<dbReference type="GO" id="GO:0003729">
    <property type="term" value="F:mRNA binding"/>
    <property type="evidence" value="ECO:0007669"/>
    <property type="project" value="TreeGrafter"/>
</dbReference>
<dbReference type="AlphaFoldDB" id="A0A871QZS7"/>
<comment type="subcellular location">
    <subcellularLocation>
        <location evidence="1">Cytoplasm</location>
    </subcellularLocation>
</comment>
<name>A0A871QZS7_DEKBR</name>
<keyword evidence="2" id="KW-0963">Cytoplasm</keyword>
<dbReference type="GO" id="GO:0043614">
    <property type="term" value="C:multi-eIF complex"/>
    <property type="evidence" value="ECO:0007669"/>
    <property type="project" value="TreeGrafter"/>
</dbReference>
<evidence type="ECO:0000256" key="1">
    <source>
        <dbReference type="ARBA" id="ARBA00004496"/>
    </source>
</evidence>
<dbReference type="InterPro" id="IPR000717">
    <property type="entry name" value="PCI_dom"/>
</dbReference>
<feature type="region of interest" description="Disordered" evidence="8">
    <location>
        <begin position="842"/>
        <end position="862"/>
    </location>
</feature>
<evidence type="ECO:0000256" key="6">
    <source>
        <dbReference type="ARBA" id="ARBA00023054"/>
    </source>
</evidence>
<evidence type="ECO:0000256" key="7">
    <source>
        <dbReference type="SAM" id="Coils"/>
    </source>
</evidence>
<dbReference type="PROSITE" id="PS50250">
    <property type="entry name" value="PCI"/>
    <property type="match status" value="1"/>
</dbReference>
<dbReference type="RefSeq" id="XP_041135666.1">
    <property type="nucleotide sequence ID" value="XM_041282890.1"/>
</dbReference>
<dbReference type="InterPro" id="IPR054711">
    <property type="entry name" value="eIF3a_PCI_TPR-like"/>
</dbReference>
<dbReference type="SMART" id="SM00088">
    <property type="entry name" value="PINT"/>
    <property type="match status" value="1"/>
</dbReference>
<dbReference type="GeneID" id="64576317"/>
<sequence>MRFRNRFFHPESVARRAEDLVGVGQKEDALQTLYDFLTSRKIRGAEPTELESIGMLFAELGTEQQNGKLVKDGLHQFKKAVQVSDDGLKILEKVVRHFLELAEAQLTKVEKSAGAVVEAEEQKTAEAAAAAQKVLDTYEDDEENEEDEDGEGAAHFSISPEDILMSAVSTDDTADRSNRQLVVPWIRFLWECYRTTLDLLRNNSKLEVCYCFVCSRAFDFCVKYERRSEFRRLCELIRSHLQSVQRPNDRYPPTNPIDLSNADTLQRYLESRFAQLNAAVKLELWQEAFRSVEDVHTLMTQTKRQPKPSMLMNYYDDLAKIFAVSGDALFQAAAFQKYFSLLLQSPIATDDEKKRYASLQLLSALSVPEVGSGADDFNRRKFRRLASLLSIGSVPSRESLLKQATNSQSLLYADDLLKNLYVAFEDNFHPLTFARTIKPFFEAIESNASYGSYVEPLLNVAVDRIFREVSQVYQTIKVDFLVRLCTFEGSFKLSRLDIEKLLLEAARKNVVSIKIDQAADVIVFNSSPFSGSLENSLSLGAEKNAESGVLEAAIQQTPAELVRFQLSNLAKTLSESVKLIDVAETKSVDRELKEKSLERANAEFEDERQSIVQRAHILEHRKEELEKLKKLEGEKAAKERLEQQIAARKAEQERAEKEAERRQEEKRQRAIELERKKEKQELIKDVNSKGIISIDEKDAEKLDMDKLKEMQLEKLEKDKKDTQSKMEKLATRNDYLVRAERKYELALLQKNADKELAEQREEYERVKEKKIEMEKKKHEHEVRERDRLQRISSEFAKYASIAQEEEKAAFEKMKRAAQAELEKEKQQRIKEFIEKKRLEFQEEQQRKKEEEDRLKKEQEEELRVRAAEEQRRKAAEELMMKRDPQRRLYLELLEKEKTNSFANFSEKMKLRTLKRKYGGQ</sequence>
<evidence type="ECO:0000313" key="10">
    <source>
        <dbReference type="EMBL" id="QOU19173.1"/>
    </source>
</evidence>
<dbReference type="GO" id="GO:0002188">
    <property type="term" value="P:translation reinitiation"/>
    <property type="evidence" value="ECO:0007669"/>
    <property type="project" value="TreeGrafter"/>
</dbReference>
<dbReference type="GO" id="GO:0071541">
    <property type="term" value="C:eukaryotic translation initiation factor 3 complex, eIF3m"/>
    <property type="evidence" value="ECO:0007669"/>
    <property type="project" value="TreeGrafter"/>
</dbReference>
<dbReference type="PANTHER" id="PTHR14005:SF0">
    <property type="entry name" value="EUKARYOTIC TRANSLATION INITIATION FACTOR 3 SUBUNIT A"/>
    <property type="match status" value="1"/>
</dbReference>
<evidence type="ECO:0000256" key="3">
    <source>
        <dbReference type="ARBA" id="ARBA00022540"/>
    </source>
</evidence>
<reference evidence="10" key="2">
    <citation type="journal article" name="BMC Genomics">
        <title>New genome assemblies reveal patterns of domestication and adaptation across Brettanomyces (Dekkera) species.</title>
        <authorList>
            <person name="Roach M.J."/>
            <person name="Borneman A.R."/>
        </authorList>
    </citation>
    <scope>NUCLEOTIDE SEQUENCE</scope>
    <source>
        <strain evidence="10">UCD 2041</strain>
    </source>
</reference>
<dbReference type="Pfam" id="PF22591">
    <property type="entry name" value="eIF3a_PCI_TPR-like"/>
    <property type="match status" value="1"/>
</dbReference>
<keyword evidence="3" id="KW-0396">Initiation factor</keyword>